<dbReference type="AlphaFoldDB" id="A0A1M5EM98"/>
<gene>
    <name evidence="1" type="ORF">SAMN05216225_100578</name>
</gene>
<evidence type="ECO:0000313" key="1">
    <source>
        <dbReference type="EMBL" id="SHF80221.1"/>
    </source>
</evidence>
<evidence type="ECO:0000313" key="2">
    <source>
        <dbReference type="Proteomes" id="UP000183988"/>
    </source>
</evidence>
<accession>A0A1M5EM98</accession>
<dbReference type="STRING" id="930117.SAMN05216225_100578"/>
<dbReference type="RefSeq" id="WP_072888464.1">
    <property type="nucleotide sequence ID" value="NZ_FQVW01000005.1"/>
</dbReference>
<organism evidence="1 2">
    <name type="scientific">Ornithinibacillus halophilus</name>
    <dbReference type="NCBI Taxonomy" id="930117"/>
    <lineage>
        <taxon>Bacteria</taxon>
        <taxon>Bacillati</taxon>
        <taxon>Bacillota</taxon>
        <taxon>Bacilli</taxon>
        <taxon>Bacillales</taxon>
        <taxon>Bacillaceae</taxon>
        <taxon>Ornithinibacillus</taxon>
    </lineage>
</organism>
<dbReference type="Proteomes" id="UP000183988">
    <property type="component" value="Unassembled WGS sequence"/>
</dbReference>
<reference evidence="1 2" key="1">
    <citation type="submission" date="2016-11" db="EMBL/GenBank/DDBJ databases">
        <authorList>
            <person name="Jaros S."/>
            <person name="Januszkiewicz K."/>
            <person name="Wedrychowicz H."/>
        </authorList>
    </citation>
    <scope>NUCLEOTIDE SEQUENCE [LARGE SCALE GENOMIC DNA]</scope>
    <source>
        <strain evidence="1 2">IBRC-M 10683</strain>
    </source>
</reference>
<name>A0A1M5EM98_9BACI</name>
<dbReference type="EMBL" id="FQVW01000005">
    <property type="protein sequence ID" value="SHF80221.1"/>
    <property type="molecule type" value="Genomic_DNA"/>
</dbReference>
<dbReference type="OrthoDB" id="2450230at2"/>
<sequence length="172" mass="19366">MERKTIIVIAALTLFIIVFSVISYDTDDAVFQKTKEAAENAFETPVSVNYESEGFSFYLSDNATVEEVDANNVILTINEQLLLVFYNPFESSKSKLNYDKVQENDNVLLESFEDDEKFGYVRILPEEDAMYELQVGIGGVKITTISNRSNLEKNASEAMTIANSIISSEKQE</sequence>
<protein>
    <recommendedName>
        <fullName evidence="3">DUF4367 domain-containing protein</fullName>
    </recommendedName>
</protein>
<keyword evidence="2" id="KW-1185">Reference proteome</keyword>
<evidence type="ECO:0008006" key="3">
    <source>
        <dbReference type="Google" id="ProtNLM"/>
    </source>
</evidence>
<proteinExistence type="predicted"/>